<dbReference type="GO" id="GO:0016788">
    <property type="term" value="F:hydrolase activity, acting on ester bonds"/>
    <property type="evidence" value="ECO:0007669"/>
    <property type="project" value="UniProtKB-ARBA"/>
</dbReference>
<evidence type="ECO:0000259" key="6">
    <source>
        <dbReference type="PROSITE" id="PS51007"/>
    </source>
</evidence>
<dbReference type="SUPFAM" id="SSF63829">
    <property type="entry name" value="Calcium-dependent phosphotriesterase"/>
    <property type="match status" value="2"/>
</dbReference>
<dbReference type="SUPFAM" id="SSF52266">
    <property type="entry name" value="SGNH hydrolase"/>
    <property type="match status" value="1"/>
</dbReference>
<dbReference type="SUPFAM" id="SSF48371">
    <property type="entry name" value="ARM repeat"/>
    <property type="match status" value="1"/>
</dbReference>
<name>A4CPI9_ROBBH</name>
<dbReference type="GO" id="GO:0046872">
    <property type="term" value="F:metal ion binding"/>
    <property type="evidence" value="ECO:0007669"/>
    <property type="project" value="UniProtKB-KW"/>
</dbReference>
<dbReference type="NCBIfam" id="TIGR02604">
    <property type="entry name" value="Piru_Ver_Nterm"/>
    <property type="match status" value="1"/>
</dbReference>
<organism evidence="7 8">
    <name type="scientific">Robiginitalea biformata (strain ATCC BAA-864 / DSM 15991 / KCTC 12146 / HTCC2501)</name>
    <dbReference type="NCBI Taxonomy" id="313596"/>
    <lineage>
        <taxon>Bacteria</taxon>
        <taxon>Pseudomonadati</taxon>
        <taxon>Bacteroidota</taxon>
        <taxon>Flavobacteriia</taxon>
        <taxon>Flavobacteriales</taxon>
        <taxon>Flavobacteriaceae</taxon>
        <taxon>Robiginitalea</taxon>
    </lineage>
</organism>
<dbReference type="PANTHER" id="PTHR33546:SF1">
    <property type="entry name" value="LARGE, MULTIFUNCTIONAL SECRETED PROTEIN"/>
    <property type="match status" value="1"/>
</dbReference>
<dbReference type="Pfam" id="PF00034">
    <property type="entry name" value="Cytochrom_C"/>
    <property type="match status" value="1"/>
</dbReference>
<dbReference type="InterPro" id="IPR036909">
    <property type="entry name" value="Cyt_c-like_dom_sf"/>
</dbReference>
<dbReference type="InterPro" id="IPR013428">
    <property type="entry name" value="Membrane-bound_put_N"/>
</dbReference>
<dbReference type="Gene3D" id="1.10.760.10">
    <property type="entry name" value="Cytochrome c-like domain"/>
    <property type="match status" value="1"/>
</dbReference>
<dbReference type="Pfam" id="PF23500">
    <property type="entry name" value="DUF7133"/>
    <property type="match status" value="1"/>
</dbReference>
<dbReference type="PANTHER" id="PTHR33546">
    <property type="entry name" value="LARGE, MULTIFUNCTIONAL SECRETED PROTEIN-RELATED"/>
    <property type="match status" value="1"/>
</dbReference>
<dbReference type="CDD" id="cd01834">
    <property type="entry name" value="SGNH_hydrolase_like_2"/>
    <property type="match status" value="1"/>
</dbReference>
<dbReference type="OrthoDB" id="9812332at2"/>
<dbReference type="KEGG" id="rbi:RB2501_02760"/>
<dbReference type="Gene3D" id="3.40.50.1110">
    <property type="entry name" value="SGNH hydrolase"/>
    <property type="match status" value="1"/>
</dbReference>
<dbReference type="eggNOG" id="COG2010">
    <property type="taxonomic scope" value="Bacteria"/>
</dbReference>
<dbReference type="InterPro" id="IPR001202">
    <property type="entry name" value="WW_dom"/>
</dbReference>
<dbReference type="EMBL" id="CP001712">
    <property type="protein sequence ID" value="EAR14310.1"/>
    <property type="molecule type" value="Genomic_DNA"/>
</dbReference>
<dbReference type="PROSITE" id="PS50020">
    <property type="entry name" value="WW_DOMAIN_2"/>
    <property type="match status" value="1"/>
</dbReference>
<keyword evidence="3 4" id="KW-0408">Iron</keyword>
<proteinExistence type="predicted"/>
<dbReference type="SUPFAM" id="SSF46626">
    <property type="entry name" value="Cytochrome c"/>
    <property type="match status" value="1"/>
</dbReference>
<dbReference type="Proteomes" id="UP000009049">
    <property type="component" value="Chromosome"/>
</dbReference>
<dbReference type="eggNOG" id="COG2755">
    <property type="taxonomic scope" value="Bacteria"/>
</dbReference>
<dbReference type="PROSITE" id="PS51007">
    <property type="entry name" value="CYTC"/>
    <property type="match status" value="1"/>
</dbReference>
<dbReference type="Pfam" id="PF13472">
    <property type="entry name" value="Lipase_GDSL_2"/>
    <property type="match status" value="1"/>
</dbReference>
<evidence type="ECO:0000256" key="1">
    <source>
        <dbReference type="ARBA" id="ARBA00022617"/>
    </source>
</evidence>
<dbReference type="InterPro" id="IPR011989">
    <property type="entry name" value="ARM-like"/>
</dbReference>
<evidence type="ECO:0000259" key="5">
    <source>
        <dbReference type="PROSITE" id="PS50020"/>
    </source>
</evidence>
<dbReference type="InterPro" id="IPR036514">
    <property type="entry name" value="SGNH_hydro_sf"/>
</dbReference>
<dbReference type="InterPro" id="IPR013830">
    <property type="entry name" value="SGNH_hydro"/>
</dbReference>
<dbReference type="STRING" id="313596.RB2501_02760"/>
<keyword evidence="2 4" id="KW-0479">Metal-binding</keyword>
<feature type="domain" description="WW" evidence="5">
    <location>
        <begin position="560"/>
        <end position="593"/>
    </location>
</feature>
<dbReference type="eggNOG" id="COG1413">
    <property type="taxonomic scope" value="Bacteria"/>
</dbReference>
<gene>
    <name evidence="7" type="ordered locus">RB2501_02760</name>
</gene>
<evidence type="ECO:0000313" key="7">
    <source>
        <dbReference type="EMBL" id="EAR14310.1"/>
    </source>
</evidence>
<dbReference type="InterPro" id="IPR009056">
    <property type="entry name" value="Cyt_c-like_dom"/>
</dbReference>
<evidence type="ECO:0000313" key="8">
    <source>
        <dbReference type="Proteomes" id="UP000009049"/>
    </source>
</evidence>
<dbReference type="Gene3D" id="2.120.10.30">
    <property type="entry name" value="TolB, C-terminal domain"/>
    <property type="match status" value="1"/>
</dbReference>
<dbReference type="eggNOG" id="COG2133">
    <property type="taxonomic scope" value="Bacteria"/>
</dbReference>
<sequence>MSHPFRRIIIPILVISTLAVLSGCFRWDQDPVVPVRQGQSIVFLGNNLPSRMMHYGYFEATLQAAYPDSLLQIRNMGDGGNTPGFRPHSGRMHPWAFPEAEALLGELYPPSGSEGHLESPDEWLARLRADVILAFFGFNEVFRPDSYREITRDELRAFISHTRSQLYNGASPPRLVLLSPTAMEAVTGGPDLPDFQETNKKLEAYTAMMETVAVEAGVPFLDLFHPSKEWFEGEENLTIDGLQLNDAGYRQLSAYLAGQLFGVDAGVPEDEALLAAVREKNWFWHNDFKIPNGVHVFGRRYDPFGPDNYPYELEKIRQMTAVRDTAIWKTAAGVSYDVAAADSLTRPLPPVQSNYKPDQYGHGGGEYLYGEEALATFTLPPGYEISLFASESDFPELANPVQLSFDDAGRLWVATMPSYPHYRPGDSKPDDKLLILEDLDGDGRADTAKTWVDGLHLPVGFELSPEGVYISQGTHLKRYRDTDGDDRADTEEIVFSGFDDHDTHHAISAFTSDPSGAIYMGEGTFLHTNVETPYGPVRGTNGGFYRYNPTRRHLERTAQLPIPNPWGIAFDRWGQPFFLDTSGPALRWMLPGTLQPEYGISHPLPADMVPDAHKVRPTSGLEFVSSRHFPDSVQGDILLCNDIGFLGIKQHALRETGTGFSLEFRQDLLRSSDPNFRPVDLEFAPDGSLYVVDWHNILIGHMQHNARDPYRDHSHGRIYRITHTERPLLSAPDLQAAPVEELVRALGAPEYRTRYRARRVLRGRDPDAVSEALRNWTARLNPAHPEAEHQLLEALWTSWGIGRLDTALLRELLDSEDPRVRAAGVRAVRYNTHLLPDHVKILETTAGDPHGRVRMETLAAASWLPDSTARNILQILGESGLDSWNREAFLAVSNRLYGERQSDVEDKGPPVPDGFSERDSTLFVSGREIYLREGYCATCHQEDGQGLPASGFPPLANSSWATGSQERLIKLTLKGLQGPLMVNAVQYDGKVPMTAFEGLLSDEEIAAVLTYVRNAFGNRAKPVYPESVGRIREAVREKKGFYHTEELQ</sequence>
<evidence type="ECO:0000256" key="2">
    <source>
        <dbReference type="ARBA" id="ARBA00022723"/>
    </source>
</evidence>
<evidence type="ECO:0000256" key="3">
    <source>
        <dbReference type="ARBA" id="ARBA00023004"/>
    </source>
</evidence>
<accession>A4CPI9</accession>
<reference evidence="7 8" key="1">
    <citation type="journal article" date="2009" name="J. Bacteriol.">
        <title>Complete genome sequence of Robiginitalea biformata HTCC2501.</title>
        <authorList>
            <person name="Oh H.M."/>
            <person name="Giovannoni S.J."/>
            <person name="Lee K."/>
            <person name="Ferriera S."/>
            <person name="Johnson J."/>
            <person name="Cho J.C."/>
        </authorList>
    </citation>
    <scope>NUCLEOTIDE SEQUENCE [LARGE SCALE GENOMIC DNA]</scope>
    <source>
        <strain evidence="8">ATCC BAA-864 / HTCC2501 / KCTC 12146</strain>
    </source>
</reference>
<dbReference type="GO" id="GO:0020037">
    <property type="term" value="F:heme binding"/>
    <property type="evidence" value="ECO:0007669"/>
    <property type="project" value="InterPro"/>
</dbReference>
<dbReference type="InterPro" id="IPR055557">
    <property type="entry name" value="DUF7133"/>
</dbReference>
<feature type="domain" description="Cytochrome c" evidence="6">
    <location>
        <begin position="921"/>
        <end position="1016"/>
    </location>
</feature>
<keyword evidence="8" id="KW-1185">Reference proteome</keyword>
<evidence type="ECO:0000256" key="4">
    <source>
        <dbReference type="PROSITE-ProRule" id="PRU00433"/>
    </source>
</evidence>
<dbReference type="RefSeq" id="WP_015755746.1">
    <property type="nucleotide sequence ID" value="NC_013222.1"/>
</dbReference>
<dbReference type="HOGENOM" id="CLU_003805_0_0_10"/>
<keyword evidence="1 4" id="KW-0349">Heme</keyword>
<dbReference type="GO" id="GO:0009055">
    <property type="term" value="F:electron transfer activity"/>
    <property type="evidence" value="ECO:0007669"/>
    <property type="project" value="InterPro"/>
</dbReference>
<dbReference type="InterPro" id="IPR011042">
    <property type="entry name" value="6-blade_b-propeller_TolB-like"/>
</dbReference>
<dbReference type="PROSITE" id="PS51257">
    <property type="entry name" value="PROKAR_LIPOPROTEIN"/>
    <property type="match status" value="1"/>
</dbReference>
<dbReference type="InterPro" id="IPR016024">
    <property type="entry name" value="ARM-type_fold"/>
</dbReference>
<dbReference type="AlphaFoldDB" id="A4CPI9"/>
<dbReference type="Gene3D" id="1.25.10.10">
    <property type="entry name" value="Leucine-rich Repeat Variant"/>
    <property type="match status" value="1"/>
</dbReference>
<protein>
    <submittedName>
        <fullName evidence="7">Probable cytochrome c</fullName>
    </submittedName>
</protein>